<dbReference type="RefSeq" id="WP_110826817.1">
    <property type="nucleotide sequence ID" value="NZ_QKLU01000001.1"/>
</dbReference>
<reference evidence="5 6" key="1">
    <citation type="submission" date="2018-06" db="EMBL/GenBank/DDBJ databases">
        <title>Genomic Encyclopedia of Archaeal and Bacterial Type Strains, Phase II (KMG-II): from individual species to whole genera.</title>
        <authorList>
            <person name="Goeker M."/>
        </authorList>
    </citation>
    <scope>NUCLEOTIDE SEQUENCE [LARGE SCALE GENOMIC DNA]</scope>
    <source>
        <strain evidence="5 6">DSM 27372</strain>
    </source>
</reference>
<feature type="domain" description="Methyltransferase" evidence="4">
    <location>
        <begin position="64"/>
        <end position="156"/>
    </location>
</feature>
<sequence length="240" mass="27705">MLVDTSSRSNAAELMDNFDLKGEILIDALNKIAKINQLLGGNQITIKGIKELIKNHKFNGPLKIADLGCGNGDMLRKVKAFALKQGLSVELTGIDANPFTIEQAKKQSAGDPDIRYKTIDIFEQTEQADEYDVILCTLTLHHFKDHEILLLLHRLHQQSHLGIVINDLHRSKIAYYLFKVICFLFQLNEMSRQDGLTSILRGFKRKDLELFSVKLGIKTYLIKWKWAFRYQWIIRTYEQR</sequence>
<keyword evidence="1" id="KW-0489">Methyltransferase</keyword>
<proteinExistence type="predicted"/>
<dbReference type="InterPro" id="IPR041698">
    <property type="entry name" value="Methyltransf_25"/>
</dbReference>
<evidence type="ECO:0000259" key="4">
    <source>
        <dbReference type="Pfam" id="PF13649"/>
    </source>
</evidence>
<dbReference type="PANTHER" id="PTHR43464:SF19">
    <property type="entry name" value="UBIQUINONE BIOSYNTHESIS O-METHYLTRANSFERASE, MITOCHONDRIAL"/>
    <property type="match status" value="1"/>
</dbReference>
<evidence type="ECO:0000256" key="3">
    <source>
        <dbReference type="ARBA" id="ARBA00022691"/>
    </source>
</evidence>
<dbReference type="Proteomes" id="UP000248198">
    <property type="component" value="Unassembled WGS sequence"/>
</dbReference>
<keyword evidence="3" id="KW-0949">S-adenosyl-L-methionine</keyword>
<name>A0A318URI0_9SPHI</name>
<dbReference type="Pfam" id="PF13649">
    <property type="entry name" value="Methyltransf_25"/>
    <property type="match status" value="1"/>
</dbReference>
<evidence type="ECO:0000313" key="6">
    <source>
        <dbReference type="Proteomes" id="UP000248198"/>
    </source>
</evidence>
<dbReference type="OrthoDB" id="9800454at2"/>
<dbReference type="SUPFAM" id="SSF53335">
    <property type="entry name" value="S-adenosyl-L-methionine-dependent methyltransferases"/>
    <property type="match status" value="1"/>
</dbReference>
<dbReference type="Gene3D" id="3.40.50.150">
    <property type="entry name" value="Vaccinia Virus protein VP39"/>
    <property type="match status" value="1"/>
</dbReference>
<gene>
    <name evidence="5" type="ORF">B0O44_101176</name>
</gene>
<dbReference type="GO" id="GO:0032259">
    <property type="term" value="P:methylation"/>
    <property type="evidence" value="ECO:0007669"/>
    <property type="project" value="UniProtKB-KW"/>
</dbReference>
<keyword evidence="6" id="KW-1185">Reference proteome</keyword>
<evidence type="ECO:0000256" key="1">
    <source>
        <dbReference type="ARBA" id="ARBA00022603"/>
    </source>
</evidence>
<dbReference type="InterPro" id="IPR029063">
    <property type="entry name" value="SAM-dependent_MTases_sf"/>
</dbReference>
<keyword evidence="2" id="KW-0808">Transferase</keyword>
<organism evidence="5 6">
    <name type="scientific">Pedobacter nutrimenti</name>
    <dbReference type="NCBI Taxonomy" id="1241337"/>
    <lineage>
        <taxon>Bacteria</taxon>
        <taxon>Pseudomonadati</taxon>
        <taxon>Bacteroidota</taxon>
        <taxon>Sphingobacteriia</taxon>
        <taxon>Sphingobacteriales</taxon>
        <taxon>Sphingobacteriaceae</taxon>
        <taxon>Pedobacter</taxon>
    </lineage>
</organism>
<dbReference type="CDD" id="cd02440">
    <property type="entry name" value="AdoMet_MTases"/>
    <property type="match status" value="1"/>
</dbReference>
<protein>
    <recommendedName>
        <fullName evidence="4">Methyltransferase domain-containing protein</fullName>
    </recommendedName>
</protein>
<dbReference type="GO" id="GO:0008168">
    <property type="term" value="F:methyltransferase activity"/>
    <property type="evidence" value="ECO:0007669"/>
    <property type="project" value="UniProtKB-KW"/>
</dbReference>
<dbReference type="PANTHER" id="PTHR43464">
    <property type="entry name" value="METHYLTRANSFERASE"/>
    <property type="match status" value="1"/>
</dbReference>
<evidence type="ECO:0000313" key="5">
    <source>
        <dbReference type="EMBL" id="PYF76705.1"/>
    </source>
</evidence>
<comment type="caution">
    <text evidence="5">The sequence shown here is derived from an EMBL/GenBank/DDBJ whole genome shotgun (WGS) entry which is preliminary data.</text>
</comment>
<evidence type="ECO:0000256" key="2">
    <source>
        <dbReference type="ARBA" id="ARBA00022679"/>
    </source>
</evidence>
<dbReference type="AlphaFoldDB" id="A0A318URI0"/>
<accession>A0A318URI0</accession>
<dbReference type="EMBL" id="QKLU01000001">
    <property type="protein sequence ID" value="PYF76705.1"/>
    <property type="molecule type" value="Genomic_DNA"/>
</dbReference>